<evidence type="ECO:0000313" key="1">
    <source>
        <dbReference type="EMBL" id="ACK79253.1"/>
    </source>
</evidence>
<dbReference type="AlphaFoldDB" id="B7J8H3"/>
<protein>
    <submittedName>
        <fullName evidence="1">Uncharacterized protein</fullName>
    </submittedName>
</protein>
<proteinExistence type="predicted"/>
<dbReference type="PaxDb" id="243159-AFE_2744"/>
<name>B7J8H3_ACIF2</name>
<dbReference type="STRING" id="243159.AFE_2744"/>
<sequence length="64" mass="7197">MKRDHDMQDTILEAVAKGLNSDTAALAFLHKLDDEEGETLARLIAALEVHSASERYSDTHWEDD</sequence>
<evidence type="ECO:0000313" key="2">
    <source>
        <dbReference type="Proteomes" id="UP000001362"/>
    </source>
</evidence>
<dbReference type="HOGENOM" id="CLU_2968776_0_0_6"/>
<keyword evidence="2" id="KW-1185">Reference proteome</keyword>
<dbReference type="KEGG" id="afr:AFE_2744"/>
<dbReference type="Proteomes" id="UP000001362">
    <property type="component" value="Chromosome"/>
</dbReference>
<gene>
    <name evidence="1" type="ordered locus">AFE_2744</name>
</gene>
<organism evidence="1 2">
    <name type="scientific">Acidithiobacillus ferrooxidans (strain ATCC 23270 / DSM 14882 / CIP 104768 / NCIMB 8455)</name>
    <name type="common">Ferrobacillus ferrooxidans (strain ATCC 23270)</name>
    <dbReference type="NCBI Taxonomy" id="243159"/>
    <lineage>
        <taxon>Bacteria</taxon>
        <taxon>Pseudomonadati</taxon>
        <taxon>Pseudomonadota</taxon>
        <taxon>Acidithiobacillia</taxon>
        <taxon>Acidithiobacillales</taxon>
        <taxon>Acidithiobacillaceae</taxon>
        <taxon>Acidithiobacillus</taxon>
    </lineage>
</organism>
<accession>B7J8H3</accession>
<dbReference type="eggNOG" id="ENOG50303KM">
    <property type="taxonomic scope" value="Bacteria"/>
</dbReference>
<reference evidence="1 2" key="1">
    <citation type="journal article" date="2008" name="BMC Genomics">
        <title>Acidithiobacillus ferrooxidans metabolism: from genome sequence to industrial applications.</title>
        <authorList>
            <person name="Valdes J."/>
            <person name="Pedroso I."/>
            <person name="Quatrini R."/>
            <person name="Dodson R.J."/>
            <person name="Tettelin H."/>
            <person name="Blake R.II."/>
            <person name="Eisen J.A."/>
            <person name="Holmes D.S."/>
        </authorList>
    </citation>
    <scope>NUCLEOTIDE SEQUENCE [LARGE SCALE GENOMIC DNA]</scope>
    <source>
        <strain evidence="2">ATCC 23270 / DSM 14882 / CIP 104768 / NCIMB 8455</strain>
    </source>
</reference>
<dbReference type="EMBL" id="CP001219">
    <property type="protein sequence ID" value="ACK79253.1"/>
    <property type="molecule type" value="Genomic_DNA"/>
</dbReference>